<sequence>MDFSAALSDHLAQNVLKECHTKIPATKQAPSPRTHSCSSSSSFSSCSSSYFPDDSPPSPSNPLRFSGVPFSWEHSPGIPKKPSQKKKDSTLVKVLPLPPHTSKRFNLEEVGIRKKNSNESFGNDPFFTALVECSKGDDDDEESVTVSNFWNVTKVSRSISDRFGFINLYNSCKGASDVSESIVYLPRSSRTSYDHHLITRRSR</sequence>
<comment type="caution">
    <text evidence="2">The sequence shown here is derived from an EMBL/GenBank/DDBJ whole genome shotgun (WGS) entry which is preliminary data.</text>
</comment>
<dbReference type="PANTHER" id="PTHR33696:SF1">
    <property type="entry name" value="T22J18.15"/>
    <property type="match status" value="1"/>
</dbReference>
<organism evidence="2 3">
    <name type="scientific">Hevea brasiliensis</name>
    <name type="common">Para rubber tree</name>
    <name type="synonym">Siphonia brasiliensis</name>
    <dbReference type="NCBI Taxonomy" id="3981"/>
    <lineage>
        <taxon>Eukaryota</taxon>
        <taxon>Viridiplantae</taxon>
        <taxon>Streptophyta</taxon>
        <taxon>Embryophyta</taxon>
        <taxon>Tracheophyta</taxon>
        <taxon>Spermatophyta</taxon>
        <taxon>Magnoliopsida</taxon>
        <taxon>eudicotyledons</taxon>
        <taxon>Gunneridae</taxon>
        <taxon>Pentapetalae</taxon>
        <taxon>rosids</taxon>
        <taxon>fabids</taxon>
        <taxon>Malpighiales</taxon>
        <taxon>Euphorbiaceae</taxon>
        <taxon>Crotonoideae</taxon>
        <taxon>Micrandreae</taxon>
        <taxon>Hevea</taxon>
    </lineage>
</organism>
<evidence type="ECO:0000256" key="1">
    <source>
        <dbReference type="SAM" id="MobiDB-lite"/>
    </source>
</evidence>
<dbReference type="EMBL" id="JARPOI010000012">
    <property type="protein sequence ID" value="KAJ9167153.1"/>
    <property type="molecule type" value="Genomic_DNA"/>
</dbReference>
<evidence type="ECO:0000313" key="2">
    <source>
        <dbReference type="EMBL" id="KAJ9167153.1"/>
    </source>
</evidence>
<proteinExistence type="predicted"/>
<feature type="compositionally biased region" description="Low complexity" evidence="1">
    <location>
        <begin position="36"/>
        <end position="53"/>
    </location>
</feature>
<dbReference type="PANTHER" id="PTHR33696">
    <property type="entry name" value="T22J18.15-RELATED"/>
    <property type="match status" value="1"/>
</dbReference>
<accession>A0ABQ9LKJ0</accession>
<protein>
    <recommendedName>
        <fullName evidence="4">Ovate family protein</fullName>
    </recommendedName>
</protein>
<evidence type="ECO:0000313" key="3">
    <source>
        <dbReference type="Proteomes" id="UP001174677"/>
    </source>
</evidence>
<evidence type="ECO:0008006" key="4">
    <source>
        <dbReference type="Google" id="ProtNLM"/>
    </source>
</evidence>
<dbReference type="Proteomes" id="UP001174677">
    <property type="component" value="Chromosome 12"/>
</dbReference>
<name>A0ABQ9LKJ0_HEVBR</name>
<gene>
    <name evidence="2" type="ORF">P3X46_021824</name>
</gene>
<keyword evidence="3" id="KW-1185">Reference proteome</keyword>
<feature type="region of interest" description="Disordered" evidence="1">
    <location>
        <begin position="23"/>
        <end position="66"/>
    </location>
</feature>
<reference evidence="2 3" key="1">
    <citation type="journal article" date="2023" name="Plant Biotechnol. J.">
        <title>Chromosome-level wild Hevea brasiliensis genome provides new tools for genomic-assisted breeding and valuable loci to elevate rubber yield.</title>
        <authorList>
            <person name="Cheng H."/>
            <person name="Song X."/>
            <person name="Hu Y."/>
            <person name="Wu T."/>
            <person name="Yang Q."/>
            <person name="An Z."/>
            <person name="Feng S."/>
            <person name="Deng Z."/>
            <person name="Wu W."/>
            <person name="Zeng X."/>
            <person name="Tu M."/>
            <person name="Wang X."/>
            <person name="Huang H."/>
        </authorList>
    </citation>
    <scope>NUCLEOTIDE SEQUENCE [LARGE SCALE GENOMIC DNA]</scope>
    <source>
        <strain evidence="2">MT/VB/25A 57/8</strain>
    </source>
</reference>